<evidence type="ECO:0000256" key="1">
    <source>
        <dbReference type="ARBA" id="ARBA00022448"/>
    </source>
</evidence>
<keyword evidence="4" id="KW-0808">Transferase</keyword>
<dbReference type="OrthoDB" id="9782569at2"/>
<dbReference type="InterPro" id="IPR036095">
    <property type="entry name" value="PTS_EIIB-like_sf"/>
</dbReference>
<keyword evidence="1" id="KW-0813">Transport</keyword>
<protein>
    <submittedName>
        <fullName evidence="8">PTS fructose transporter subunit IIB</fullName>
    </submittedName>
</protein>
<feature type="domain" description="PTS EIIB type-2" evidence="7">
    <location>
        <begin position="1"/>
        <end position="99"/>
    </location>
</feature>
<comment type="caution">
    <text evidence="8">The sequence shown here is derived from an EMBL/GenBank/DDBJ whole genome shotgun (WGS) entry which is preliminary data.</text>
</comment>
<dbReference type="Gene3D" id="3.40.50.2300">
    <property type="match status" value="1"/>
</dbReference>
<dbReference type="Proteomes" id="UP000321569">
    <property type="component" value="Unassembled WGS sequence"/>
</dbReference>
<dbReference type="GO" id="GO:0009401">
    <property type="term" value="P:phosphoenolpyruvate-dependent sugar phosphotransferase system"/>
    <property type="evidence" value="ECO:0007669"/>
    <property type="project" value="UniProtKB-KW"/>
</dbReference>
<keyword evidence="6" id="KW-0418">Kinase</keyword>
<keyword evidence="3" id="KW-0762">Sugar transport</keyword>
<keyword evidence="5" id="KW-0598">Phosphotransferase system</keyword>
<dbReference type="NCBIfam" id="TIGR00829">
    <property type="entry name" value="FRU"/>
    <property type="match status" value="1"/>
</dbReference>
<evidence type="ECO:0000256" key="3">
    <source>
        <dbReference type="ARBA" id="ARBA00022597"/>
    </source>
</evidence>
<dbReference type="InterPro" id="IPR003353">
    <property type="entry name" value="PTS_IIB_fruc"/>
</dbReference>
<dbReference type="Pfam" id="PF02302">
    <property type="entry name" value="PTS_IIB"/>
    <property type="match status" value="1"/>
</dbReference>
<dbReference type="InterPro" id="IPR013011">
    <property type="entry name" value="PTS_EIIB_2"/>
</dbReference>
<dbReference type="PROSITE" id="PS51099">
    <property type="entry name" value="PTS_EIIB_TYPE_2"/>
    <property type="match status" value="1"/>
</dbReference>
<dbReference type="InterPro" id="IPR050864">
    <property type="entry name" value="Bacterial_PTS_Sugar_Transport"/>
</dbReference>
<accession>A0A512PQ37</accession>
<evidence type="ECO:0000256" key="6">
    <source>
        <dbReference type="ARBA" id="ARBA00022777"/>
    </source>
</evidence>
<name>A0A512PQ37_9LACO</name>
<organism evidence="8 9">
    <name type="scientific">Lentilactobacillus rapi</name>
    <dbReference type="NCBI Taxonomy" id="481723"/>
    <lineage>
        <taxon>Bacteria</taxon>
        <taxon>Bacillati</taxon>
        <taxon>Bacillota</taxon>
        <taxon>Bacilli</taxon>
        <taxon>Lactobacillales</taxon>
        <taxon>Lactobacillaceae</taxon>
        <taxon>Lentilactobacillus</taxon>
    </lineage>
</organism>
<keyword evidence="2" id="KW-0597">Phosphoprotein</keyword>
<dbReference type="RefSeq" id="WP_054746913.1">
    <property type="nucleotide sequence ID" value="NZ_BKAM01000065.1"/>
</dbReference>
<dbReference type="CDD" id="cd05569">
    <property type="entry name" value="PTS_IIB_fructose"/>
    <property type="match status" value="1"/>
</dbReference>
<dbReference type="InterPro" id="IPR003501">
    <property type="entry name" value="PTS_EIIB_2/3"/>
</dbReference>
<evidence type="ECO:0000256" key="5">
    <source>
        <dbReference type="ARBA" id="ARBA00022683"/>
    </source>
</evidence>
<proteinExistence type="predicted"/>
<dbReference type="PANTHER" id="PTHR30505:SF0">
    <property type="entry name" value="FRUCTOSE-LIKE PTS SYSTEM EIIBC COMPONENT-RELATED"/>
    <property type="match status" value="1"/>
</dbReference>
<dbReference type="GO" id="GO:0005886">
    <property type="term" value="C:plasma membrane"/>
    <property type="evidence" value="ECO:0007669"/>
    <property type="project" value="TreeGrafter"/>
</dbReference>
<sequence>MKIVGVCACTVGIAHTYIAQEKLEKAAEKLGYDIHLETQGTIGTENPLTQEEIDSADIAILAIDVKIKGMERFQNITKLTVPTDIAIKSPTKLIEKSVEVAKSRMSGTKA</sequence>
<dbReference type="GO" id="GO:0016301">
    <property type="term" value="F:kinase activity"/>
    <property type="evidence" value="ECO:0007669"/>
    <property type="project" value="UniProtKB-KW"/>
</dbReference>
<gene>
    <name evidence="8" type="ORF">LRA02_21860</name>
</gene>
<dbReference type="GO" id="GO:0090563">
    <property type="term" value="F:protein-phosphocysteine-sugar phosphotransferase activity"/>
    <property type="evidence" value="ECO:0007669"/>
    <property type="project" value="TreeGrafter"/>
</dbReference>
<evidence type="ECO:0000259" key="7">
    <source>
        <dbReference type="PROSITE" id="PS51099"/>
    </source>
</evidence>
<dbReference type="AlphaFoldDB" id="A0A512PQ37"/>
<dbReference type="PANTHER" id="PTHR30505">
    <property type="entry name" value="FRUCTOSE-LIKE PERMEASE"/>
    <property type="match status" value="1"/>
</dbReference>
<dbReference type="GO" id="GO:0022877">
    <property type="term" value="F:protein-N(PI)-phosphohistidine-fructose phosphotransferase system transporter activity"/>
    <property type="evidence" value="ECO:0007669"/>
    <property type="project" value="InterPro"/>
</dbReference>
<dbReference type="STRING" id="1423795.FD12_GL001666"/>
<evidence type="ECO:0000313" key="9">
    <source>
        <dbReference type="Proteomes" id="UP000321569"/>
    </source>
</evidence>
<evidence type="ECO:0000313" key="8">
    <source>
        <dbReference type="EMBL" id="GEP73318.1"/>
    </source>
</evidence>
<dbReference type="EMBL" id="BKAM01000065">
    <property type="protein sequence ID" value="GEP73318.1"/>
    <property type="molecule type" value="Genomic_DNA"/>
</dbReference>
<dbReference type="SUPFAM" id="SSF52794">
    <property type="entry name" value="PTS system IIB component-like"/>
    <property type="match status" value="1"/>
</dbReference>
<evidence type="ECO:0000256" key="2">
    <source>
        <dbReference type="ARBA" id="ARBA00022553"/>
    </source>
</evidence>
<evidence type="ECO:0000256" key="4">
    <source>
        <dbReference type="ARBA" id="ARBA00022679"/>
    </source>
</evidence>
<reference evidence="8 9" key="1">
    <citation type="submission" date="2019-07" db="EMBL/GenBank/DDBJ databases">
        <title>Whole genome shotgun sequence of Lactobacillus rapi NBRC 109618.</title>
        <authorList>
            <person name="Hosoyama A."/>
            <person name="Uohara A."/>
            <person name="Ohji S."/>
            <person name="Ichikawa N."/>
        </authorList>
    </citation>
    <scope>NUCLEOTIDE SEQUENCE [LARGE SCALE GENOMIC DNA]</scope>
    <source>
        <strain evidence="8 9">NBRC 109618</strain>
    </source>
</reference>